<keyword evidence="2" id="KW-0697">Rotamase</keyword>
<dbReference type="Proteomes" id="UP000663855">
    <property type="component" value="Unassembled WGS sequence"/>
</dbReference>
<dbReference type="Proteomes" id="UP000663824">
    <property type="component" value="Unassembled WGS sequence"/>
</dbReference>
<dbReference type="PROSITE" id="PS50072">
    <property type="entry name" value="CSA_PPIASE_2"/>
    <property type="match status" value="1"/>
</dbReference>
<evidence type="ECO:0000313" key="11">
    <source>
        <dbReference type="EMBL" id="CAF4177140.1"/>
    </source>
</evidence>
<dbReference type="GO" id="GO:0003755">
    <property type="term" value="F:peptidyl-prolyl cis-trans isomerase activity"/>
    <property type="evidence" value="ECO:0007669"/>
    <property type="project" value="UniProtKB-KW"/>
</dbReference>
<feature type="domain" description="PPIase cyclophilin-type" evidence="4">
    <location>
        <begin position="115"/>
        <end position="228"/>
    </location>
</feature>
<evidence type="ECO:0000313" key="12">
    <source>
        <dbReference type="Proteomes" id="UP000663855"/>
    </source>
</evidence>
<dbReference type="OrthoDB" id="10264753at2759"/>
<dbReference type="InterPro" id="IPR002130">
    <property type="entry name" value="Cyclophilin-type_PPIase_dom"/>
</dbReference>
<dbReference type="Proteomes" id="UP000663866">
    <property type="component" value="Unassembled WGS sequence"/>
</dbReference>
<evidence type="ECO:0000313" key="13">
    <source>
        <dbReference type="Proteomes" id="UP000663866"/>
    </source>
</evidence>
<dbReference type="Gene3D" id="2.40.100.10">
    <property type="entry name" value="Cyclophilin-like"/>
    <property type="match status" value="1"/>
</dbReference>
<evidence type="ECO:0000259" key="4">
    <source>
        <dbReference type="PROSITE" id="PS50072"/>
    </source>
</evidence>
<evidence type="ECO:0000313" key="7">
    <source>
        <dbReference type="EMBL" id="CAF2124875.1"/>
    </source>
</evidence>
<name>A0A814Q292_9BILA</name>
<protein>
    <recommendedName>
        <fullName evidence="1">peptidylprolyl isomerase</fullName>
        <ecNumber evidence="1">5.2.1.8</ecNumber>
    </recommendedName>
</protein>
<evidence type="ECO:0000256" key="1">
    <source>
        <dbReference type="ARBA" id="ARBA00013194"/>
    </source>
</evidence>
<keyword evidence="13" id="KW-1185">Reference proteome</keyword>
<dbReference type="Proteomes" id="UP000663842">
    <property type="component" value="Unassembled WGS sequence"/>
</dbReference>
<sequence length="228" mass="26429">MAKLDFIPLCCSFLDSSRQALSRLAISDNESSKIYIYDGKSKILQIFHENLDFYKQLHERLQLKQQDNEDKKSNIIILNNVEYSRRLTIVKDLEKYSIINPLINFQFNSSDTFIFYSIFYGIKMLNLRNNSIGHCFDNRSEHDKNRDIYNEKPSREEILTATGEEVLSSLSQSAMIYTTYGGQSIWGKDFQDEFNPQLKRECPYTLSVANAGPNINVSQFFITVVPCP</sequence>
<evidence type="ECO:0000313" key="5">
    <source>
        <dbReference type="EMBL" id="CAF1114257.1"/>
    </source>
</evidence>
<dbReference type="EMBL" id="CAJOBH010003529">
    <property type="protein sequence ID" value="CAF3955834.1"/>
    <property type="molecule type" value="Genomic_DNA"/>
</dbReference>
<keyword evidence="3" id="KW-0413">Isomerase</keyword>
<comment type="caution">
    <text evidence="5">The sequence shown here is derived from an EMBL/GenBank/DDBJ whole genome shotgun (WGS) entry which is preliminary data.</text>
</comment>
<dbReference type="EMBL" id="CAJOBF010005364">
    <property type="protein sequence ID" value="CAF4172469.1"/>
    <property type="molecule type" value="Genomic_DNA"/>
</dbReference>
<dbReference type="EMBL" id="CAJNOW010004418">
    <property type="protein sequence ID" value="CAF1415992.1"/>
    <property type="molecule type" value="Genomic_DNA"/>
</dbReference>
<accession>A0A814Q292</accession>
<gene>
    <name evidence="9" type="ORF">BYL167_LOCUS11274</name>
    <name evidence="5" type="ORF">CJN711_LOCUS7762</name>
    <name evidence="6" type="ORF">KQP761_LOCUS10350</name>
    <name evidence="8" type="ORF">MBJ925_LOCUS32137</name>
    <name evidence="11" type="ORF">OVN521_LOCUS25058</name>
    <name evidence="10" type="ORF">UXM345_LOCUS26362</name>
    <name evidence="7" type="ORF">WKI299_LOCUS25138</name>
</gene>
<dbReference type="PANTHER" id="PTHR45625">
    <property type="entry name" value="PEPTIDYL-PROLYL CIS-TRANS ISOMERASE-RELATED"/>
    <property type="match status" value="1"/>
</dbReference>
<dbReference type="EMBL" id="CAJNRF010010788">
    <property type="protein sequence ID" value="CAF2124875.1"/>
    <property type="molecule type" value="Genomic_DNA"/>
</dbReference>
<dbReference type="EMBL" id="CAJNRE010017519">
    <property type="protein sequence ID" value="CAF2155763.1"/>
    <property type="molecule type" value="Genomic_DNA"/>
</dbReference>
<evidence type="ECO:0000256" key="2">
    <source>
        <dbReference type="ARBA" id="ARBA00023110"/>
    </source>
</evidence>
<dbReference type="InterPro" id="IPR044666">
    <property type="entry name" value="Cyclophilin_A-like"/>
</dbReference>
<evidence type="ECO:0000256" key="3">
    <source>
        <dbReference type="ARBA" id="ARBA00023235"/>
    </source>
</evidence>
<dbReference type="InterPro" id="IPR029000">
    <property type="entry name" value="Cyclophilin-like_dom_sf"/>
</dbReference>
<evidence type="ECO:0000313" key="6">
    <source>
        <dbReference type="EMBL" id="CAF1415992.1"/>
    </source>
</evidence>
<dbReference type="EMBL" id="CAJOBG010006132">
    <property type="protein sequence ID" value="CAF4177140.1"/>
    <property type="molecule type" value="Genomic_DNA"/>
</dbReference>
<dbReference type="EMBL" id="CAJNOV010002753">
    <property type="protein sequence ID" value="CAF1114257.1"/>
    <property type="molecule type" value="Genomic_DNA"/>
</dbReference>
<evidence type="ECO:0000313" key="8">
    <source>
        <dbReference type="EMBL" id="CAF2155763.1"/>
    </source>
</evidence>
<dbReference type="Pfam" id="PF00160">
    <property type="entry name" value="Pro_isomerase"/>
    <property type="match status" value="1"/>
</dbReference>
<proteinExistence type="predicted"/>
<dbReference type="Proteomes" id="UP000663856">
    <property type="component" value="Unassembled WGS sequence"/>
</dbReference>
<dbReference type="AlphaFoldDB" id="A0A814Q292"/>
<dbReference type="EC" id="5.2.1.8" evidence="1"/>
<dbReference type="PANTHER" id="PTHR45625:SF4">
    <property type="entry name" value="PEPTIDYLPROLYL ISOMERASE DOMAIN AND WD REPEAT-CONTAINING PROTEIN 1"/>
    <property type="match status" value="1"/>
</dbReference>
<dbReference type="SUPFAM" id="SSF50891">
    <property type="entry name" value="Cyclophilin-like"/>
    <property type="match status" value="1"/>
</dbReference>
<reference evidence="5" key="1">
    <citation type="submission" date="2021-02" db="EMBL/GenBank/DDBJ databases">
        <authorList>
            <person name="Nowell W R."/>
        </authorList>
    </citation>
    <scope>NUCLEOTIDE SEQUENCE</scope>
</reference>
<dbReference type="Proteomes" id="UP000681967">
    <property type="component" value="Unassembled WGS sequence"/>
</dbReference>
<dbReference type="Proteomes" id="UP000663834">
    <property type="component" value="Unassembled WGS sequence"/>
</dbReference>
<evidence type="ECO:0000313" key="10">
    <source>
        <dbReference type="EMBL" id="CAF4172469.1"/>
    </source>
</evidence>
<organism evidence="5 12">
    <name type="scientific">Rotaria magnacalcarata</name>
    <dbReference type="NCBI Taxonomy" id="392030"/>
    <lineage>
        <taxon>Eukaryota</taxon>
        <taxon>Metazoa</taxon>
        <taxon>Spiralia</taxon>
        <taxon>Gnathifera</taxon>
        <taxon>Rotifera</taxon>
        <taxon>Eurotatoria</taxon>
        <taxon>Bdelloidea</taxon>
        <taxon>Philodinida</taxon>
        <taxon>Philodinidae</taxon>
        <taxon>Rotaria</taxon>
    </lineage>
</organism>
<evidence type="ECO:0000313" key="9">
    <source>
        <dbReference type="EMBL" id="CAF3955834.1"/>
    </source>
</evidence>